<name>A0A7X6D440_9ACTN</name>
<dbReference type="InterPro" id="IPR041698">
    <property type="entry name" value="Methyltransf_25"/>
</dbReference>
<dbReference type="Gene3D" id="3.40.50.150">
    <property type="entry name" value="Vaccinia Virus protein VP39"/>
    <property type="match status" value="1"/>
</dbReference>
<dbReference type="Pfam" id="PF13649">
    <property type="entry name" value="Methyltransf_25"/>
    <property type="match status" value="1"/>
</dbReference>
<dbReference type="GO" id="GO:0017000">
    <property type="term" value="P:antibiotic biosynthetic process"/>
    <property type="evidence" value="ECO:0007669"/>
    <property type="project" value="UniProtKB-ARBA"/>
</dbReference>
<dbReference type="CDD" id="cd02440">
    <property type="entry name" value="AdoMet_MTases"/>
    <property type="match status" value="1"/>
</dbReference>
<evidence type="ECO:0000313" key="4">
    <source>
        <dbReference type="EMBL" id="NJQ07817.1"/>
    </source>
</evidence>
<evidence type="ECO:0000313" key="5">
    <source>
        <dbReference type="Proteomes" id="UP000578686"/>
    </source>
</evidence>
<accession>A0A7X6D440</accession>
<evidence type="ECO:0000256" key="2">
    <source>
        <dbReference type="ARBA" id="ARBA00022679"/>
    </source>
</evidence>
<evidence type="ECO:0000259" key="3">
    <source>
        <dbReference type="Pfam" id="PF13649"/>
    </source>
</evidence>
<dbReference type="InterPro" id="IPR029063">
    <property type="entry name" value="SAM-dependent_MTases_sf"/>
</dbReference>
<proteinExistence type="predicted"/>
<dbReference type="EMBL" id="JAAVJD010000202">
    <property type="protein sequence ID" value="NJQ07817.1"/>
    <property type="molecule type" value="Genomic_DNA"/>
</dbReference>
<feature type="domain" description="Methyltransferase" evidence="3">
    <location>
        <begin position="15"/>
        <end position="114"/>
    </location>
</feature>
<protein>
    <submittedName>
        <fullName evidence="4">Class I SAM-dependent methyltransferase</fullName>
    </submittedName>
</protein>
<dbReference type="AlphaFoldDB" id="A0A7X6D440"/>
<gene>
    <name evidence="4" type="ORF">HCN56_20055</name>
</gene>
<dbReference type="GO" id="GO:0032259">
    <property type="term" value="P:methylation"/>
    <property type="evidence" value="ECO:0007669"/>
    <property type="project" value="UniProtKB-KW"/>
</dbReference>
<evidence type="ECO:0000256" key="1">
    <source>
        <dbReference type="ARBA" id="ARBA00022603"/>
    </source>
</evidence>
<dbReference type="SUPFAM" id="SSF53335">
    <property type="entry name" value="S-adenosyl-L-methionine-dependent methyltransferases"/>
    <property type="match status" value="1"/>
</dbReference>
<keyword evidence="2 4" id="KW-0808">Transferase</keyword>
<dbReference type="Proteomes" id="UP000578686">
    <property type="component" value="Unassembled WGS sequence"/>
</dbReference>
<keyword evidence="5" id="KW-1185">Reference proteome</keyword>
<keyword evidence="1 4" id="KW-0489">Methyltransferase</keyword>
<dbReference type="PANTHER" id="PTHR43861:SF1">
    <property type="entry name" value="TRANS-ACONITATE 2-METHYLTRANSFERASE"/>
    <property type="match status" value="1"/>
</dbReference>
<organism evidence="4 5">
    <name type="scientific">Streptomyces lonarensis</name>
    <dbReference type="NCBI Taxonomy" id="700599"/>
    <lineage>
        <taxon>Bacteria</taxon>
        <taxon>Bacillati</taxon>
        <taxon>Actinomycetota</taxon>
        <taxon>Actinomycetes</taxon>
        <taxon>Kitasatosporales</taxon>
        <taxon>Streptomycetaceae</taxon>
        <taxon>Streptomyces</taxon>
    </lineage>
</organism>
<sequence length="224" mass="24139">MLDSVAALTGEAPRVLDLACGTGTITSRVLARFPDARTTGIDMDPALLTIARGSHQGETRADWVHGDLRTADWPALLPHATYDAVLTSTALHWLQAGPLRDLYRTLAEVVRPGGILINADHMPDDTTPAINEAVDAFDRERREKAAAGGSEDWIGWWQRAAEAPELADAVAERFETIGNPIDGDHSDGEAQSAEWHALALRDAGFSEARAIWASPTDGMVLGLR</sequence>
<reference evidence="4 5" key="1">
    <citation type="submission" date="2020-03" db="EMBL/GenBank/DDBJ databases">
        <title>Draft genome of Streptomyces sp. ventii, isolated from the Axial Seamount in the Pacific Ocean, and resequencing of the two type strains Streptomyces lonarensis strain NCL 716 and Streptomyces bohaiensis strain 11A07.</title>
        <authorList>
            <person name="Loughran R.M."/>
            <person name="Pfannmuller K.M."/>
            <person name="Wasson B.J."/>
            <person name="Deadmond M.C."/>
            <person name="Paddock B.E."/>
            <person name="Koyack M.J."/>
            <person name="Gallegos D.A."/>
            <person name="Mitchell E.A."/>
            <person name="Ushijima B."/>
            <person name="Saw J.H."/>
            <person name="Mcphail K.L."/>
            <person name="Videau P."/>
        </authorList>
    </citation>
    <scope>NUCLEOTIDE SEQUENCE [LARGE SCALE GENOMIC DNA]</scope>
    <source>
        <strain evidence="4 5">NCL716</strain>
    </source>
</reference>
<dbReference type="GO" id="GO:0008168">
    <property type="term" value="F:methyltransferase activity"/>
    <property type="evidence" value="ECO:0007669"/>
    <property type="project" value="UniProtKB-KW"/>
</dbReference>
<dbReference type="PANTHER" id="PTHR43861">
    <property type="entry name" value="TRANS-ACONITATE 2-METHYLTRANSFERASE-RELATED"/>
    <property type="match status" value="1"/>
</dbReference>
<comment type="caution">
    <text evidence="4">The sequence shown here is derived from an EMBL/GenBank/DDBJ whole genome shotgun (WGS) entry which is preliminary data.</text>
</comment>